<comment type="caution">
    <text evidence="2">The sequence shown here is derived from an EMBL/GenBank/DDBJ whole genome shotgun (WGS) entry which is preliminary data.</text>
</comment>
<proteinExistence type="predicted"/>
<dbReference type="RefSeq" id="WP_301756830.1">
    <property type="nucleotide sequence ID" value="NZ_JAUJSQ010000011.1"/>
</dbReference>
<organism evidence="2 3">
    <name type="scientific">Burkholderia metallica</name>
    <dbReference type="NCBI Taxonomy" id="488729"/>
    <lineage>
        <taxon>Bacteria</taxon>
        <taxon>Pseudomonadati</taxon>
        <taxon>Pseudomonadota</taxon>
        <taxon>Betaproteobacteria</taxon>
        <taxon>Burkholderiales</taxon>
        <taxon>Burkholderiaceae</taxon>
        <taxon>Burkholderia</taxon>
        <taxon>Burkholderia cepacia complex</taxon>
    </lineage>
</organism>
<dbReference type="EMBL" id="JAUJSQ010000011">
    <property type="protein sequence ID" value="MDN7934747.1"/>
    <property type="molecule type" value="Genomic_DNA"/>
</dbReference>
<evidence type="ECO:0008006" key="4">
    <source>
        <dbReference type="Google" id="ProtNLM"/>
    </source>
</evidence>
<keyword evidence="3" id="KW-1185">Reference proteome</keyword>
<evidence type="ECO:0000313" key="3">
    <source>
        <dbReference type="Proteomes" id="UP001171606"/>
    </source>
</evidence>
<gene>
    <name evidence="2" type="ORF">QZM52_26060</name>
</gene>
<reference evidence="2" key="1">
    <citation type="submission" date="2023-07" db="EMBL/GenBank/DDBJ databases">
        <title>A collection of bacterial strains from the Burkholderia cepacia Research Laboratory and Repository.</title>
        <authorList>
            <person name="Lipuma J."/>
            <person name="Spilker T."/>
            <person name="Caverly L."/>
        </authorList>
    </citation>
    <scope>NUCLEOTIDE SEQUENCE</scope>
    <source>
        <strain evidence="2">AU42020</strain>
    </source>
</reference>
<keyword evidence="1" id="KW-0175">Coiled coil</keyword>
<feature type="coiled-coil region" evidence="1">
    <location>
        <begin position="100"/>
        <end position="155"/>
    </location>
</feature>
<protein>
    <recommendedName>
        <fullName evidence="4">Chromosome partition protein Smc</fullName>
    </recommendedName>
</protein>
<evidence type="ECO:0000313" key="2">
    <source>
        <dbReference type="EMBL" id="MDN7934747.1"/>
    </source>
</evidence>
<sequence>MENEALREIFDDLDGLRGLPHQHDSRKDGAVRGTLRRFAARVERIDVSDLNFVQMKALRSSVIDAARRAESAFSDKRAKGGTKAARWIGESILAIESKAIRYCENKIVESENKINNLNRQVEQSRENQETLVAGRQCAERRVKGLEERLRIEIRKYVRITEQTGDVGMKRTLRNAYRFRHRTYRYNGVDCALRYDILSDRAAGGFEVATSSGRNIDCIVCASPVAEFGKAKRALDKVVEYERMIGNVRAGQLPDEYVNAVYEAERKRITESRRKIAGLRGEIQRLRNFKASIIDGLRPNAGQACAPRSSGGRVVGRHARDRRGFAAV</sequence>
<accession>A0ABT8PHX6</accession>
<name>A0ABT8PHX6_9BURK</name>
<evidence type="ECO:0000256" key="1">
    <source>
        <dbReference type="SAM" id="Coils"/>
    </source>
</evidence>
<dbReference type="Proteomes" id="UP001171606">
    <property type="component" value="Unassembled WGS sequence"/>
</dbReference>